<dbReference type="SUPFAM" id="SSF53098">
    <property type="entry name" value="Ribonuclease H-like"/>
    <property type="match status" value="1"/>
</dbReference>
<keyword evidence="3" id="KW-1185">Reference proteome</keyword>
<dbReference type="GO" id="GO:0003676">
    <property type="term" value="F:nucleic acid binding"/>
    <property type="evidence" value="ECO:0007669"/>
    <property type="project" value="InterPro"/>
</dbReference>
<dbReference type="Gene3D" id="3.30.420.10">
    <property type="entry name" value="Ribonuclease H-like superfamily/Ribonuclease H"/>
    <property type="match status" value="1"/>
</dbReference>
<feature type="domain" description="RNase H type-1" evidence="1">
    <location>
        <begin position="4"/>
        <end position="92"/>
    </location>
</feature>
<dbReference type="CDD" id="cd09279">
    <property type="entry name" value="RNase_HI_like"/>
    <property type="match status" value="1"/>
</dbReference>
<dbReference type="GO" id="GO:0004523">
    <property type="term" value="F:RNA-DNA hybrid ribonuclease activity"/>
    <property type="evidence" value="ECO:0007669"/>
    <property type="project" value="InterPro"/>
</dbReference>
<dbReference type="PANTHER" id="PTHR48475:SF1">
    <property type="entry name" value="RNASE H TYPE-1 DOMAIN-CONTAINING PROTEIN"/>
    <property type="match status" value="1"/>
</dbReference>
<dbReference type="PANTHER" id="PTHR48475">
    <property type="entry name" value="RIBONUCLEASE H"/>
    <property type="match status" value="1"/>
</dbReference>
<evidence type="ECO:0000313" key="3">
    <source>
        <dbReference type="Proteomes" id="UP000434957"/>
    </source>
</evidence>
<dbReference type="Proteomes" id="UP000434957">
    <property type="component" value="Unassembled WGS sequence"/>
</dbReference>
<name>A0A6A4FV31_9STRA</name>
<dbReference type="InterPro" id="IPR002156">
    <property type="entry name" value="RNaseH_domain"/>
</dbReference>
<dbReference type="EMBL" id="QXFT01000472">
    <property type="protein sequence ID" value="KAE9342988.1"/>
    <property type="molecule type" value="Genomic_DNA"/>
</dbReference>
<accession>A0A6A4FV31</accession>
<sequence>MPSSKETNNTAEYMALLLGVQSTVHHGAQRLQIEGDSNLVIAQVRGAFSCSNAKLRQLRNRVRFALRSLDRYQLKHIDRQVNAHADRLVNRALDQRRTRSECGPHGDSMGACLAVPTTPPAASLSASRHPR</sequence>
<evidence type="ECO:0000259" key="1">
    <source>
        <dbReference type="Pfam" id="PF13456"/>
    </source>
</evidence>
<comment type="caution">
    <text evidence="2">The sequence shown here is derived from an EMBL/GenBank/DDBJ whole genome shotgun (WGS) entry which is preliminary data.</text>
</comment>
<dbReference type="InterPro" id="IPR012337">
    <property type="entry name" value="RNaseH-like_sf"/>
</dbReference>
<organism evidence="2 3">
    <name type="scientific">Phytophthora rubi</name>
    <dbReference type="NCBI Taxonomy" id="129364"/>
    <lineage>
        <taxon>Eukaryota</taxon>
        <taxon>Sar</taxon>
        <taxon>Stramenopiles</taxon>
        <taxon>Oomycota</taxon>
        <taxon>Peronosporomycetes</taxon>
        <taxon>Peronosporales</taxon>
        <taxon>Peronosporaceae</taxon>
        <taxon>Phytophthora</taxon>
    </lineage>
</organism>
<dbReference type="InterPro" id="IPR036397">
    <property type="entry name" value="RNaseH_sf"/>
</dbReference>
<protein>
    <recommendedName>
        <fullName evidence="1">RNase H type-1 domain-containing protein</fullName>
    </recommendedName>
</protein>
<evidence type="ECO:0000313" key="2">
    <source>
        <dbReference type="EMBL" id="KAE9342988.1"/>
    </source>
</evidence>
<gene>
    <name evidence="2" type="ORF">PR003_g9197</name>
</gene>
<dbReference type="AlphaFoldDB" id="A0A6A4FV31"/>
<reference evidence="2 3" key="1">
    <citation type="submission" date="2018-08" db="EMBL/GenBank/DDBJ databases">
        <title>Genomic investigation of the strawberry pathogen Phytophthora fragariae indicates pathogenicity is determined by transcriptional variation in three key races.</title>
        <authorList>
            <person name="Adams T.M."/>
            <person name="Armitage A.D."/>
            <person name="Sobczyk M.K."/>
            <person name="Bates H.J."/>
            <person name="Dunwell J.M."/>
            <person name="Nellist C.F."/>
            <person name="Harrison R.J."/>
        </authorList>
    </citation>
    <scope>NUCLEOTIDE SEQUENCE [LARGE SCALE GENOMIC DNA]</scope>
    <source>
        <strain evidence="2 3">SCRP333</strain>
    </source>
</reference>
<proteinExistence type="predicted"/>
<dbReference type="Pfam" id="PF13456">
    <property type="entry name" value="RVT_3"/>
    <property type="match status" value="1"/>
</dbReference>